<evidence type="ECO:0000313" key="1">
    <source>
        <dbReference type="EMBL" id="CAJ72744.1"/>
    </source>
</evidence>
<gene>
    <name evidence="2" type="ORF">KsCSTR_04980</name>
    <name evidence="1" type="ORF">kustd1999</name>
</gene>
<reference evidence="2 3" key="3">
    <citation type="submission" date="2020-02" db="EMBL/GenBank/DDBJ databases">
        <title>Newly sequenced genome of strain CSTR1 showed variability in Candidatus Kuenenia stuttgartiensis genomes.</title>
        <authorList>
            <person name="Ding C."/>
            <person name="Adrian L."/>
        </authorList>
    </citation>
    <scope>NUCLEOTIDE SEQUENCE [LARGE SCALE GENOMIC DNA]</scope>
    <source>
        <strain evidence="2 3">CSTR1</strain>
    </source>
</reference>
<evidence type="ECO:0008006" key="4">
    <source>
        <dbReference type="Google" id="ProtNLM"/>
    </source>
</evidence>
<dbReference type="EMBL" id="CT573072">
    <property type="protein sequence ID" value="CAJ72744.1"/>
    <property type="molecule type" value="Genomic_DNA"/>
</dbReference>
<name>Q1Q079_KUEST</name>
<dbReference type="Proteomes" id="UP000501926">
    <property type="component" value="Chromosome"/>
</dbReference>
<protein>
    <recommendedName>
        <fullName evidence="4">HNH nuclease domain-containing protein</fullName>
    </recommendedName>
</protein>
<sequence>MEQKNEEGIFLRCCLFKREIPKIYNNTCCISGMRIDATISVSMVDACHIVPFSASYDDTVTRCHAIHKLTDKRLSPCVIISGRSRSFPGQYFSPFQ</sequence>
<dbReference type="EMBL" id="CP049055">
    <property type="protein sequence ID" value="QII09877.1"/>
    <property type="molecule type" value="Genomic_DNA"/>
</dbReference>
<organism evidence="1">
    <name type="scientific">Kuenenia stuttgartiensis</name>
    <dbReference type="NCBI Taxonomy" id="174633"/>
    <lineage>
        <taxon>Bacteria</taxon>
        <taxon>Pseudomonadati</taxon>
        <taxon>Planctomycetota</taxon>
        <taxon>Candidatus Brocadiia</taxon>
        <taxon>Candidatus Brocadiales</taxon>
        <taxon>Candidatus Brocadiaceae</taxon>
        <taxon>Candidatus Kuenenia</taxon>
    </lineage>
</organism>
<proteinExistence type="predicted"/>
<dbReference type="AlphaFoldDB" id="Q1Q079"/>
<reference evidence="1" key="1">
    <citation type="journal article" date="2006" name="Nature">
        <title>Deciphering the evolution and metabolism of an anammox bacterium from a community genome.</title>
        <authorList>
            <person name="Strous M."/>
            <person name="Pelletier E."/>
            <person name="Mangenot S."/>
            <person name="Rattei T."/>
            <person name="Lehner A."/>
            <person name="Taylor M.W."/>
            <person name="Horn M."/>
            <person name="Daims H."/>
            <person name="Bartol-Mavel D."/>
            <person name="Wincker P."/>
            <person name="Barbe V."/>
            <person name="Fonknechten N."/>
            <person name="Vallenet D."/>
            <person name="Segurens B."/>
            <person name="Schenowitz-Truong C."/>
            <person name="Medigue C."/>
            <person name="Collingro A."/>
            <person name="Snel B."/>
            <person name="Dutilh B.E."/>
            <person name="OpDenCamp H.J.M."/>
            <person name="vanDerDrift C."/>
            <person name="Cirpus I."/>
            <person name="vanDePas-Schoonen K.T."/>
            <person name="Harhangi H.R."/>
            <person name="vanNiftrik L."/>
            <person name="Schmid M."/>
            <person name="Keltjens J."/>
            <person name="vanDeVossenberg J."/>
            <person name="Kartal B."/>
            <person name="Meier H."/>
            <person name="Frishman D."/>
            <person name="Huynen M.A."/>
            <person name="Mewes H."/>
            <person name="Weissenbach J."/>
            <person name="Jetten M.S.M."/>
            <person name="Wagner M."/>
            <person name="LePaslier D."/>
        </authorList>
    </citation>
    <scope>NUCLEOTIDE SEQUENCE</scope>
</reference>
<reference evidence="1" key="2">
    <citation type="submission" date="2006-01" db="EMBL/GenBank/DDBJ databases">
        <authorList>
            <person name="Genoscope"/>
        </authorList>
    </citation>
    <scope>NUCLEOTIDE SEQUENCE</scope>
</reference>
<evidence type="ECO:0000313" key="3">
    <source>
        <dbReference type="Proteomes" id="UP000501926"/>
    </source>
</evidence>
<evidence type="ECO:0000313" key="2">
    <source>
        <dbReference type="EMBL" id="QII09877.1"/>
    </source>
</evidence>
<accession>Q1Q079</accession>